<evidence type="ECO:0000313" key="4">
    <source>
        <dbReference type="EMBL" id="CAH2080080.1"/>
    </source>
</evidence>
<dbReference type="InterPro" id="IPR053192">
    <property type="entry name" value="Vacuole_Formation_Reg"/>
</dbReference>
<keyword evidence="2" id="KW-0812">Transmembrane</keyword>
<keyword evidence="2" id="KW-1133">Transmembrane helix</keyword>
<evidence type="ECO:0000259" key="3">
    <source>
        <dbReference type="Pfam" id="PF03107"/>
    </source>
</evidence>
<organism evidence="4 5">
    <name type="scientific">Thlaspi arvense</name>
    <name type="common">Field penny-cress</name>
    <dbReference type="NCBI Taxonomy" id="13288"/>
    <lineage>
        <taxon>Eukaryota</taxon>
        <taxon>Viridiplantae</taxon>
        <taxon>Streptophyta</taxon>
        <taxon>Embryophyta</taxon>
        <taxon>Tracheophyta</taxon>
        <taxon>Spermatophyta</taxon>
        <taxon>Magnoliopsida</taxon>
        <taxon>eudicotyledons</taxon>
        <taxon>Gunneridae</taxon>
        <taxon>Pentapetalae</taxon>
        <taxon>rosids</taxon>
        <taxon>malvids</taxon>
        <taxon>Brassicales</taxon>
        <taxon>Brassicaceae</taxon>
        <taxon>Thlaspideae</taxon>
        <taxon>Thlaspi</taxon>
    </lineage>
</organism>
<accession>A0AAU9T6W0</accession>
<dbReference type="CDD" id="cd00029">
    <property type="entry name" value="C1"/>
    <property type="match status" value="1"/>
</dbReference>
<keyword evidence="1" id="KW-0677">Repeat</keyword>
<dbReference type="Proteomes" id="UP000836841">
    <property type="component" value="Chromosome 7"/>
</dbReference>
<name>A0AAU9T6W0_THLAR</name>
<evidence type="ECO:0000256" key="1">
    <source>
        <dbReference type="ARBA" id="ARBA00022737"/>
    </source>
</evidence>
<dbReference type="Pfam" id="PF03107">
    <property type="entry name" value="C1_2"/>
    <property type="match status" value="1"/>
</dbReference>
<dbReference type="AlphaFoldDB" id="A0AAU9T6W0"/>
<dbReference type="EMBL" id="OU466863">
    <property type="protein sequence ID" value="CAH2080080.1"/>
    <property type="molecule type" value="Genomic_DNA"/>
</dbReference>
<gene>
    <name evidence="4" type="ORF">TAV2_LOCUS22891</name>
</gene>
<dbReference type="InterPro" id="IPR004146">
    <property type="entry name" value="DC1"/>
</dbReference>
<protein>
    <recommendedName>
        <fullName evidence="3">DC1 domain-containing protein</fullName>
    </recommendedName>
</protein>
<proteinExistence type="predicted"/>
<keyword evidence="2" id="KW-0472">Membrane</keyword>
<dbReference type="SUPFAM" id="SSF57889">
    <property type="entry name" value="Cysteine-rich domain"/>
    <property type="match status" value="1"/>
</dbReference>
<feature type="domain" description="DC1" evidence="3">
    <location>
        <begin position="4"/>
        <end position="52"/>
    </location>
</feature>
<keyword evidence="5" id="KW-1185">Reference proteome</keyword>
<sequence length="265" mass="29888">MHINRHDHRISRVSSLGPGKWICGVCRELVNGDQCGVYSCMICSYVVHSRCATRPHIWDRVELEGIAKEEEEEECINTKIPMSVNSAISMSTRNASTPRFLLAINILSSSQEHASPYHMSYTSIVTTTESLMFPLLARGSGFVEYACATDRFIWDQKELEGVAEEEEEEEEFNTTTILLVVLVYVIAPVYHILHITPSSMCVVLQYLMHLNMKAIHIGCSHSHMVGDSLGVKFVTRYNGCIYVVLIKMIVAASVYASHALLYQHW</sequence>
<dbReference type="PANTHER" id="PTHR32410:SF184">
    <property type="entry name" value="CHP-RICH ZINC FINGER PROTEIN-LIKE-RELATED"/>
    <property type="match status" value="1"/>
</dbReference>
<dbReference type="InterPro" id="IPR046349">
    <property type="entry name" value="C1-like_sf"/>
</dbReference>
<evidence type="ECO:0000313" key="5">
    <source>
        <dbReference type="Proteomes" id="UP000836841"/>
    </source>
</evidence>
<feature type="transmembrane region" description="Helical" evidence="2">
    <location>
        <begin position="240"/>
        <end position="262"/>
    </location>
</feature>
<evidence type="ECO:0000256" key="2">
    <source>
        <dbReference type="SAM" id="Phobius"/>
    </source>
</evidence>
<dbReference type="PANTHER" id="PTHR32410">
    <property type="entry name" value="CYSTEINE/HISTIDINE-RICH C1 DOMAIN FAMILY PROTEIN"/>
    <property type="match status" value="1"/>
</dbReference>
<reference evidence="4 5" key="1">
    <citation type="submission" date="2022-03" db="EMBL/GenBank/DDBJ databases">
        <authorList>
            <person name="Nunn A."/>
            <person name="Chopra R."/>
            <person name="Nunn A."/>
            <person name="Contreras Garrido A."/>
        </authorList>
    </citation>
    <scope>NUCLEOTIDE SEQUENCE [LARGE SCALE GENOMIC DNA]</scope>
</reference>